<dbReference type="EnsemblPlants" id="ONIVA05G11720.2">
    <property type="protein sequence ID" value="ONIVA05G11720.2"/>
    <property type="gene ID" value="ONIVA05G11720"/>
</dbReference>
<dbReference type="AlphaFoldDB" id="A0A0E0HCH2"/>
<evidence type="ECO:0000313" key="2">
    <source>
        <dbReference type="EnsemblPlants" id="ONIVA05G11720.2"/>
    </source>
</evidence>
<sequence length="113" mass="12352">MQLPLPLSHHATYVVVARTEDANGVATSPNPFPIAASPSTATVRATGDSARKNGRRDLEVGCIDRRRGEQWRDDAALAVGGRARASFHDSRPLAGLTPKWWPLLFIQSYSWGQ</sequence>
<proteinExistence type="predicted"/>
<protein>
    <submittedName>
        <fullName evidence="2">Uncharacterized protein</fullName>
    </submittedName>
</protein>
<dbReference type="Proteomes" id="UP000006591">
    <property type="component" value="Chromosome 5"/>
</dbReference>
<evidence type="ECO:0000313" key="3">
    <source>
        <dbReference type="Proteomes" id="UP000006591"/>
    </source>
</evidence>
<reference evidence="2" key="2">
    <citation type="submission" date="2018-04" db="EMBL/GenBank/DDBJ databases">
        <title>OnivRS2 (Oryza nivara Reference Sequence Version 2).</title>
        <authorList>
            <person name="Zhang J."/>
            <person name="Kudrna D."/>
            <person name="Lee S."/>
            <person name="Talag J."/>
            <person name="Rajasekar S."/>
            <person name="Welchert J."/>
            <person name="Hsing Y.-I."/>
            <person name="Wing R.A."/>
        </authorList>
    </citation>
    <scope>NUCLEOTIDE SEQUENCE [LARGE SCALE GENOMIC DNA]</scope>
    <source>
        <strain evidence="2">SL10</strain>
    </source>
</reference>
<dbReference type="Gramene" id="ONIVA05G11720.2">
    <property type="protein sequence ID" value="ONIVA05G11720.2"/>
    <property type="gene ID" value="ONIVA05G11720"/>
</dbReference>
<reference evidence="2" key="1">
    <citation type="submission" date="2015-04" db="UniProtKB">
        <authorList>
            <consortium name="EnsemblPlants"/>
        </authorList>
    </citation>
    <scope>IDENTIFICATION</scope>
    <source>
        <strain evidence="2">SL10</strain>
    </source>
</reference>
<name>A0A0E0HCH2_ORYNI</name>
<evidence type="ECO:0000256" key="1">
    <source>
        <dbReference type="SAM" id="MobiDB-lite"/>
    </source>
</evidence>
<dbReference type="HOGENOM" id="CLU_2137528_0_0_1"/>
<organism evidence="2">
    <name type="scientific">Oryza nivara</name>
    <name type="common">Indian wild rice</name>
    <name type="synonym">Oryza sativa f. spontanea</name>
    <dbReference type="NCBI Taxonomy" id="4536"/>
    <lineage>
        <taxon>Eukaryota</taxon>
        <taxon>Viridiplantae</taxon>
        <taxon>Streptophyta</taxon>
        <taxon>Embryophyta</taxon>
        <taxon>Tracheophyta</taxon>
        <taxon>Spermatophyta</taxon>
        <taxon>Magnoliopsida</taxon>
        <taxon>Liliopsida</taxon>
        <taxon>Poales</taxon>
        <taxon>Poaceae</taxon>
        <taxon>BOP clade</taxon>
        <taxon>Oryzoideae</taxon>
        <taxon>Oryzeae</taxon>
        <taxon>Oryzinae</taxon>
        <taxon>Oryza</taxon>
    </lineage>
</organism>
<accession>A0A0E0HCH2</accession>
<feature type="region of interest" description="Disordered" evidence="1">
    <location>
        <begin position="28"/>
        <end position="51"/>
    </location>
</feature>
<keyword evidence="3" id="KW-1185">Reference proteome</keyword>